<dbReference type="Gene3D" id="3.90.1200.10">
    <property type="match status" value="1"/>
</dbReference>
<proteinExistence type="inferred from homology"/>
<dbReference type="PIRSF" id="PIRSF006221">
    <property type="entry name" value="Ketosamine-3-kinase"/>
    <property type="match status" value="1"/>
</dbReference>
<dbReference type="RefSeq" id="WP_011125870.1">
    <property type="nucleotide sequence ID" value="NC_005042.1"/>
</dbReference>
<name>Q7V9V3_PROMA</name>
<dbReference type="PANTHER" id="PTHR12149:SF8">
    <property type="entry name" value="PROTEIN-RIBULOSAMINE 3-KINASE"/>
    <property type="match status" value="1"/>
</dbReference>
<keyword evidence="1" id="KW-0808">Transferase</keyword>
<dbReference type="EnsemblBacteria" id="AAQ00765">
    <property type="protein sequence ID" value="AAQ00765"/>
    <property type="gene ID" value="Pro_1721"/>
</dbReference>
<dbReference type="EMBL" id="AE017126">
    <property type="protein sequence ID" value="AAQ00765.1"/>
    <property type="molecule type" value="Genomic_DNA"/>
</dbReference>
<dbReference type="InterPro" id="IPR011009">
    <property type="entry name" value="Kinase-like_dom_sf"/>
</dbReference>
<dbReference type="SUPFAM" id="SSF56112">
    <property type="entry name" value="Protein kinase-like (PK-like)"/>
    <property type="match status" value="1"/>
</dbReference>
<organism evidence="2 3">
    <name type="scientific">Prochlorococcus marinus (strain SARG / CCMP1375 / SS120)</name>
    <dbReference type="NCBI Taxonomy" id="167539"/>
    <lineage>
        <taxon>Bacteria</taxon>
        <taxon>Bacillati</taxon>
        <taxon>Cyanobacteriota</taxon>
        <taxon>Cyanophyceae</taxon>
        <taxon>Synechococcales</taxon>
        <taxon>Prochlorococcaceae</taxon>
        <taxon>Prochlorococcus</taxon>
    </lineage>
</organism>
<dbReference type="STRING" id="167539.Pro_1721"/>
<dbReference type="Gene3D" id="3.30.200.20">
    <property type="entry name" value="Phosphorylase Kinase, domain 1"/>
    <property type="match status" value="1"/>
</dbReference>
<dbReference type="Proteomes" id="UP000001420">
    <property type="component" value="Chromosome"/>
</dbReference>
<reference evidence="2 3" key="1">
    <citation type="journal article" date="2003" name="Proc. Natl. Acad. Sci. U.S.A.">
        <title>Genome sequence of the cyanobacterium Prochlorococcus marinus SS120, a nearly minimal oxyphototrophic genome.</title>
        <authorList>
            <person name="Dufresne A."/>
            <person name="Salanoubat M."/>
            <person name="Partensky F."/>
            <person name="Artiguenave F."/>
            <person name="Axmann I.M."/>
            <person name="Barbe V."/>
            <person name="Duprat S."/>
            <person name="Galperin M.Y."/>
            <person name="Koonin E.V."/>
            <person name="Le Gall F."/>
            <person name="Makarova K.S."/>
            <person name="Ostrowski M."/>
            <person name="Oztas S."/>
            <person name="Robert C."/>
            <person name="Rogozin I.B."/>
            <person name="Scanlan D.J."/>
            <person name="Tandeau de Marsac N."/>
            <person name="Weissenbach J."/>
            <person name="Wincker P."/>
            <person name="Wolf Y.I."/>
            <person name="Hess W.R."/>
        </authorList>
    </citation>
    <scope>NUCLEOTIDE SEQUENCE [LARGE SCALE GENOMIC DNA]</scope>
    <source>
        <strain evidence="3">SARG / CCMP1375 / SS120</strain>
    </source>
</reference>
<dbReference type="eggNOG" id="COG3001">
    <property type="taxonomic scope" value="Bacteria"/>
</dbReference>
<gene>
    <name evidence="2" type="ordered locus">Pro_1721</name>
</gene>
<evidence type="ECO:0000313" key="2">
    <source>
        <dbReference type="EMBL" id="AAQ00765.1"/>
    </source>
</evidence>
<dbReference type="InterPro" id="IPR016477">
    <property type="entry name" value="Fructo-/Ketosamine-3-kinase"/>
</dbReference>
<accession>Q7V9V3</accession>
<sequence length="296" mass="33387">MDFALREEVVSTKGPLSGEKIIEATAVTGGCIHDAWKIKLSTGEKFFAKTCPVENIGMLKYEEIGLASLNEKIDPNFLIIPKPIITQKLETAAILLMSWIDINRGNERKLGEGLALMHKHSAEHSQKSFGWQEDGFIGRSTQVGGWRKSWGECFVTLRLAPQLAMAEEWGLCIQKDKLFSKLIEYLDKHDPQPSIVHGDLWKGNTGIHRDGKGIIFDPAIWWADREVDIAMTKLFGGFSIDFYNGYNETYPLAKSHEERSDIYNLYHLLNHANLFGGNYQQSSISTLDKITILLSK</sequence>
<evidence type="ECO:0000313" key="3">
    <source>
        <dbReference type="Proteomes" id="UP000001420"/>
    </source>
</evidence>
<comment type="similarity">
    <text evidence="1">Belongs to the fructosamine kinase family.</text>
</comment>
<dbReference type="OrthoDB" id="5291879at2"/>
<dbReference type="HOGENOM" id="CLU_036517_0_1_3"/>
<keyword evidence="3" id="KW-1185">Reference proteome</keyword>
<dbReference type="KEGG" id="pma:Pro_1721"/>
<evidence type="ECO:0000256" key="1">
    <source>
        <dbReference type="PIRNR" id="PIRNR006221"/>
    </source>
</evidence>
<keyword evidence="1 2" id="KW-0418">Kinase</keyword>
<dbReference type="Pfam" id="PF03881">
    <property type="entry name" value="Fructosamin_kin"/>
    <property type="match status" value="1"/>
</dbReference>
<protein>
    <submittedName>
        <fullName evidence="2">Predicted kinase, fructosamine/homoserine kinase family</fullName>
    </submittedName>
</protein>
<dbReference type="GO" id="GO:0016301">
    <property type="term" value="F:kinase activity"/>
    <property type="evidence" value="ECO:0007669"/>
    <property type="project" value="UniProtKB-UniRule"/>
</dbReference>
<dbReference type="PANTHER" id="PTHR12149">
    <property type="entry name" value="FRUCTOSAMINE 3 KINASE-RELATED PROTEIN"/>
    <property type="match status" value="1"/>
</dbReference>
<dbReference type="AlphaFoldDB" id="Q7V9V3"/>
<dbReference type="PATRIC" id="fig|167539.5.peg.1816"/>